<reference evidence="4 5" key="1">
    <citation type="submission" date="2024-09" db="EMBL/GenBank/DDBJ databases">
        <title>Laminarin stimulates single cell rates of sulfate reduction while oxygen inhibits transcriptomic activity in coastal marine sediment.</title>
        <authorList>
            <person name="Lindsay M."/>
            <person name="Orcutt B."/>
            <person name="Emerson D."/>
            <person name="Stepanauskas R."/>
            <person name="D'Angelo T."/>
        </authorList>
    </citation>
    <scope>NUCLEOTIDE SEQUENCE [LARGE SCALE GENOMIC DNA]</scope>
    <source>
        <strain evidence="4">SAG AM-311-K15</strain>
    </source>
</reference>
<dbReference type="Pfam" id="PF00326">
    <property type="entry name" value="Peptidase_S9"/>
    <property type="match status" value="1"/>
</dbReference>
<sequence length="656" mass="74259">MILLKLSLACFFCFLCNGMIIFAIIGLPKPGSIVRADHVPRIPWSAVYDNFKVTKNFIEGSLFVDWMPDGKGIYLLSKSGFLQRRLSGQMSPVAKPVALEAAPDAATEIFVNPDRDKNYLIISLDDQGDEQFQLYRYDLRDHSLKMLSQGQGKNIGVCFTAGGKKFLYAHNEINSDCFDFYLIDPDNPGSSKRIYTTDKPAQYPVAFSPISDDRLLVVDWRIWTAKRLYILDISSGEITPLDPEQTRRINHGTDYSGAAAPAVWSKDGTSIYYLSDKFSEFQQLYQFDVRNRQSTIIVDQVQGDIVELHITSDRAKIVYKTLEAGQTRLYVLDLDSHRSRQLPLPWGFIQDIKMHPCRNEVALNLHQTFFQADLISYDLETDKLRYWYQKERNLIKPDSIYYRTTGTKNGEPLEIQAYVFKPTSAPKPYPVLINLHGGPVNHSSFLFFDLYQSIFELGVVIISPNFRGSLGFGKSFELADNGYNRTLAVQDIGALLDWIKTQPDLDASRIGVIGASYGGYMALSTLVRYSSQITCGIDAFGVSNLVTLLENSLDIHRDVRRSEAGNERRPAMRTFLNDIAPVNQAEHISVPLFIYQGLKDTQVPPSESEQIVKAVRDQGLEVWYVVAENEGHGLSHPLNALFITNAYFQFIEKYLV</sequence>
<evidence type="ECO:0000259" key="3">
    <source>
        <dbReference type="Pfam" id="PF02897"/>
    </source>
</evidence>
<comment type="caution">
    <text evidence="4">The sequence shown here is derived from an EMBL/GenBank/DDBJ whole genome shotgun (WGS) entry which is preliminary data.</text>
</comment>
<proteinExistence type="predicted"/>
<evidence type="ECO:0000256" key="1">
    <source>
        <dbReference type="ARBA" id="ARBA00022801"/>
    </source>
</evidence>
<keyword evidence="5" id="KW-1185">Reference proteome</keyword>
<name>A0ABV6Z2G2_UNCC1</name>
<feature type="domain" description="Peptidase S9 prolyl oligopeptidase catalytic" evidence="2">
    <location>
        <begin position="451"/>
        <end position="655"/>
    </location>
</feature>
<dbReference type="PANTHER" id="PTHR42776">
    <property type="entry name" value="SERINE PEPTIDASE S9 FAMILY MEMBER"/>
    <property type="match status" value="1"/>
</dbReference>
<protein>
    <submittedName>
        <fullName evidence="4">S9 family peptidase</fullName>
    </submittedName>
</protein>
<dbReference type="PANTHER" id="PTHR42776:SF27">
    <property type="entry name" value="DIPEPTIDYL PEPTIDASE FAMILY MEMBER 6"/>
    <property type="match status" value="1"/>
</dbReference>
<dbReference type="SUPFAM" id="SSF53474">
    <property type="entry name" value="alpha/beta-Hydrolases"/>
    <property type="match status" value="1"/>
</dbReference>
<dbReference type="InterPro" id="IPR023302">
    <property type="entry name" value="Pept_S9A_N"/>
</dbReference>
<keyword evidence="1" id="KW-0378">Hydrolase</keyword>
<dbReference type="Gene3D" id="3.40.50.1820">
    <property type="entry name" value="alpha/beta hydrolase"/>
    <property type="match status" value="1"/>
</dbReference>
<dbReference type="EMBL" id="JBHPBY010000343">
    <property type="protein sequence ID" value="MFC1852640.1"/>
    <property type="molecule type" value="Genomic_DNA"/>
</dbReference>
<dbReference type="Pfam" id="PF02897">
    <property type="entry name" value="Peptidase_S9_N"/>
    <property type="match status" value="1"/>
</dbReference>
<gene>
    <name evidence="4" type="ORF">ACFL27_20775</name>
</gene>
<dbReference type="InterPro" id="IPR029058">
    <property type="entry name" value="AB_hydrolase_fold"/>
</dbReference>
<dbReference type="InterPro" id="IPR001375">
    <property type="entry name" value="Peptidase_S9_cat"/>
</dbReference>
<evidence type="ECO:0000259" key="2">
    <source>
        <dbReference type="Pfam" id="PF00326"/>
    </source>
</evidence>
<dbReference type="Gene3D" id="2.130.10.120">
    <property type="entry name" value="Prolyl oligopeptidase, N-terminal domain"/>
    <property type="match status" value="1"/>
</dbReference>
<dbReference type="SUPFAM" id="SSF82171">
    <property type="entry name" value="DPP6 N-terminal domain-like"/>
    <property type="match status" value="1"/>
</dbReference>
<dbReference type="Proteomes" id="UP001594351">
    <property type="component" value="Unassembled WGS sequence"/>
</dbReference>
<evidence type="ECO:0000313" key="5">
    <source>
        <dbReference type="Proteomes" id="UP001594351"/>
    </source>
</evidence>
<organism evidence="4 5">
    <name type="scientific">candidate division CSSED10-310 bacterium</name>
    <dbReference type="NCBI Taxonomy" id="2855610"/>
    <lineage>
        <taxon>Bacteria</taxon>
        <taxon>Bacteria division CSSED10-310</taxon>
    </lineage>
</organism>
<feature type="domain" description="Peptidase S9A N-terminal" evidence="3">
    <location>
        <begin position="115"/>
        <end position="404"/>
    </location>
</feature>
<accession>A0ABV6Z2G2</accession>
<evidence type="ECO:0000313" key="4">
    <source>
        <dbReference type="EMBL" id="MFC1852640.1"/>
    </source>
</evidence>